<dbReference type="InterPro" id="IPR015422">
    <property type="entry name" value="PyrdxlP-dep_Trfase_small"/>
</dbReference>
<evidence type="ECO:0000256" key="4">
    <source>
        <dbReference type="ARBA" id="ARBA00022679"/>
    </source>
</evidence>
<keyword evidence="9" id="KW-1185">Reference proteome</keyword>
<evidence type="ECO:0000256" key="2">
    <source>
        <dbReference type="ARBA" id="ARBA00007441"/>
    </source>
</evidence>
<evidence type="ECO:0000259" key="7">
    <source>
        <dbReference type="Pfam" id="PF00155"/>
    </source>
</evidence>
<dbReference type="PROSITE" id="PS00105">
    <property type="entry name" value="AA_TRANSFER_CLASS_1"/>
    <property type="match status" value="1"/>
</dbReference>
<feature type="domain" description="Aminotransferase class I/classII large" evidence="7">
    <location>
        <begin position="34"/>
        <end position="369"/>
    </location>
</feature>
<dbReference type="EC" id="2.6.1.-" evidence="6"/>
<dbReference type="InterPro" id="IPR004839">
    <property type="entry name" value="Aminotransferase_I/II_large"/>
</dbReference>
<dbReference type="STRING" id="1548547.BA177_17630"/>
<keyword evidence="4 6" id="KW-0808">Transferase</keyword>
<dbReference type="InterPro" id="IPR004838">
    <property type="entry name" value="NHTrfase_class1_PyrdxlP-BS"/>
</dbReference>
<dbReference type="RefSeq" id="WP_068618412.1">
    <property type="nucleotide sequence ID" value="NZ_CP016268.1"/>
</dbReference>
<name>A0A193LJT0_9GAMM</name>
<dbReference type="Gene3D" id="3.90.1150.10">
    <property type="entry name" value="Aspartate Aminotransferase, domain 1"/>
    <property type="match status" value="1"/>
</dbReference>
<dbReference type="GO" id="GO:0006520">
    <property type="term" value="P:amino acid metabolic process"/>
    <property type="evidence" value="ECO:0007669"/>
    <property type="project" value="InterPro"/>
</dbReference>
<dbReference type="PANTHER" id="PTHR46383:SF1">
    <property type="entry name" value="ASPARTATE AMINOTRANSFERASE"/>
    <property type="match status" value="1"/>
</dbReference>
<accession>A0A193LJT0</accession>
<keyword evidence="5" id="KW-0663">Pyridoxal phosphate</keyword>
<evidence type="ECO:0000256" key="3">
    <source>
        <dbReference type="ARBA" id="ARBA00022576"/>
    </source>
</evidence>
<keyword evidence="3 6" id="KW-0032">Aminotransferase</keyword>
<protein>
    <recommendedName>
        <fullName evidence="6">Aminotransferase</fullName>
        <ecNumber evidence="6">2.6.1.-</ecNumber>
    </recommendedName>
</protein>
<evidence type="ECO:0000256" key="5">
    <source>
        <dbReference type="ARBA" id="ARBA00022898"/>
    </source>
</evidence>
<dbReference type="GO" id="GO:0030170">
    <property type="term" value="F:pyridoxal phosphate binding"/>
    <property type="evidence" value="ECO:0007669"/>
    <property type="project" value="InterPro"/>
</dbReference>
<organism evidence="8 9">
    <name type="scientific">Woeseia oceani</name>
    <dbReference type="NCBI Taxonomy" id="1548547"/>
    <lineage>
        <taxon>Bacteria</taxon>
        <taxon>Pseudomonadati</taxon>
        <taxon>Pseudomonadota</taxon>
        <taxon>Gammaproteobacteria</taxon>
        <taxon>Woeseiales</taxon>
        <taxon>Woeseiaceae</taxon>
        <taxon>Woeseia</taxon>
    </lineage>
</organism>
<evidence type="ECO:0000313" key="9">
    <source>
        <dbReference type="Proteomes" id="UP000092695"/>
    </source>
</evidence>
<gene>
    <name evidence="8" type="ORF">BA177_17630</name>
</gene>
<dbReference type="Pfam" id="PF00155">
    <property type="entry name" value="Aminotran_1_2"/>
    <property type="match status" value="1"/>
</dbReference>
<reference evidence="8 9" key="1">
    <citation type="submission" date="2016-06" db="EMBL/GenBank/DDBJ databases">
        <title>Complete genome sequence of a deep-branching marine Gamma Proteobacterium Woeseia oceani type strain XK5.</title>
        <authorList>
            <person name="Mu D."/>
            <person name="Du Z."/>
        </authorList>
    </citation>
    <scope>NUCLEOTIDE SEQUENCE [LARGE SCALE GENOMIC DNA]</scope>
    <source>
        <strain evidence="8 9">XK5</strain>
    </source>
</reference>
<dbReference type="InterPro" id="IPR050596">
    <property type="entry name" value="AspAT/PAT-like"/>
</dbReference>
<evidence type="ECO:0000313" key="8">
    <source>
        <dbReference type="EMBL" id="ANO52767.1"/>
    </source>
</evidence>
<comment type="cofactor">
    <cofactor evidence="1 6">
        <name>pyridoxal 5'-phosphate</name>
        <dbReference type="ChEBI" id="CHEBI:597326"/>
    </cofactor>
</comment>
<dbReference type="InterPro" id="IPR015424">
    <property type="entry name" value="PyrdxlP-dep_Trfase"/>
</dbReference>
<dbReference type="SUPFAM" id="SSF53383">
    <property type="entry name" value="PLP-dependent transferases"/>
    <property type="match status" value="1"/>
</dbReference>
<dbReference type="InterPro" id="IPR015421">
    <property type="entry name" value="PyrdxlP-dep_Trfase_major"/>
</dbReference>
<evidence type="ECO:0000256" key="6">
    <source>
        <dbReference type="RuleBase" id="RU000481"/>
    </source>
</evidence>
<dbReference type="EMBL" id="CP016268">
    <property type="protein sequence ID" value="ANO52767.1"/>
    <property type="molecule type" value="Genomic_DNA"/>
</dbReference>
<sequence>MLKNLNINISGLKPSATLAINEKSLQMLREGKEIYRLGLGQSPFPVPESVVNTLRSHASEKDYLPVSGLPALRTAVAGHLNRGRGTSFKADNVLIGPGSKELLFILQMAFSGELLLPAPSWVSYAPQAELLGLEVTWLPTSLDDGWRLQPEILDDYCERNGRHPRLLILNYPNNPTGTSYSDEWLAEIAVVAGKHELLVIADEIYWELSFGDNPGSLVRHYPEGTILSTGLSKWCGAGGWRLGAFAFSDELATLRNAMATIASETYSAVSAPVQYAAVTAFAGNAELDDYLHHSRRVMQFILSAFENALRDVGIQCSPAEGGFYLMPDFSNFRIELKKQGIADGKMLANRILQDTGVASLPGSDFGLPDDALILRFALVDFDGGAALTASGFKSKAQTLDASFMPTHAPAMNKALSALLHWISGIGRAHQQE</sequence>
<dbReference type="OrthoDB" id="9763453at2"/>
<proteinExistence type="inferred from homology"/>
<dbReference type="PANTHER" id="PTHR46383">
    <property type="entry name" value="ASPARTATE AMINOTRANSFERASE"/>
    <property type="match status" value="1"/>
</dbReference>
<dbReference type="AlphaFoldDB" id="A0A193LJT0"/>
<dbReference type="Proteomes" id="UP000092695">
    <property type="component" value="Chromosome"/>
</dbReference>
<dbReference type="GO" id="GO:0008483">
    <property type="term" value="F:transaminase activity"/>
    <property type="evidence" value="ECO:0007669"/>
    <property type="project" value="UniProtKB-KW"/>
</dbReference>
<dbReference type="KEGG" id="woc:BA177_17630"/>
<dbReference type="Gene3D" id="3.40.640.10">
    <property type="entry name" value="Type I PLP-dependent aspartate aminotransferase-like (Major domain)"/>
    <property type="match status" value="1"/>
</dbReference>
<evidence type="ECO:0000256" key="1">
    <source>
        <dbReference type="ARBA" id="ARBA00001933"/>
    </source>
</evidence>
<dbReference type="CDD" id="cd00609">
    <property type="entry name" value="AAT_like"/>
    <property type="match status" value="1"/>
</dbReference>
<comment type="similarity">
    <text evidence="2 6">Belongs to the class-I pyridoxal-phosphate-dependent aminotransferase family.</text>
</comment>